<evidence type="ECO:0000259" key="16">
    <source>
        <dbReference type="Pfam" id="PF00365"/>
    </source>
</evidence>
<evidence type="ECO:0000256" key="14">
    <source>
        <dbReference type="HAMAP-Rule" id="MF_03184"/>
    </source>
</evidence>
<evidence type="ECO:0000256" key="8">
    <source>
        <dbReference type="ARBA" id="ARBA00022741"/>
    </source>
</evidence>
<dbReference type="EC" id="2.7.1.11" evidence="14"/>
<comment type="cofactor">
    <cofactor evidence="1 14">
        <name>Mg(2+)</name>
        <dbReference type="ChEBI" id="CHEBI:18420"/>
    </cofactor>
</comment>
<dbReference type="GeneID" id="106814771"/>
<comment type="caution">
    <text evidence="14">Lacks conserved residue(s) required for the propagation of feature annotation.</text>
</comment>
<feature type="binding site" description="in other chain" evidence="14">
    <location>
        <position position="789"/>
    </location>
    <ligand>
        <name>beta-D-fructose 2,6-bisphosphate</name>
        <dbReference type="ChEBI" id="CHEBI:58579"/>
        <note>allosteric activator; ligand shared between dimeric partners</note>
    </ligand>
</feature>
<dbReference type="InterPro" id="IPR022953">
    <property type="entry name" value="ATP_PFK"/>
</dbReference>
<feature type="binding site" evidence="14">
    <location>
        <position position="70"/>
    </location>
    <ligand>
        <name>ATP</name>
        <dbReference type="ChEBI" id="CHEBI:30616"/>
    </ligand>
</feature>
<comment type="subunit">
    <text evidence="14">Homotetramer.</text>
</comment>
<dbReference type="PIRSF" id="PIRSF000533">
    <property type="entry name" value="ATP_PFK_euk"/>
    <property type="match status" value="1"/>
</dbReference>
<feature type="binding site" evidence="14">
    <location>
        <begin position="161"/>
        <end position="164"/>
    </location>
    <ligand>
        <name>ATP</name>
        <dbReference type="ChEBI" id="CHEBI:30616"/>
    </ligand>
</feature>
<comment type="subcellular location">
    <subcellularLocation>
        <location evidence="2 14">Cytoplasm</location>
    </subcellularLocation>
</comment>
<dbReference type="Gene3D" id="3.40.50.450">
    <property type="match status" value="2"/>
</dbReference>
<dbReference type="InterPro" id="IPR035966">
    <property type="entry name" value="PKF_sf"/>
</dbReference>
<feature type="binding site" evidence="14">
    <location>
        <position position="619"/>
    </location>
    <ligand>
        <name>beta-D-fructose 2,6-bisphosphate</name>
        <dbReference type="ChEBI" id="CHEBI:58579"/>
        <note>allosteric activator; ligand shared between dimeric partners</note>
    </ligand>
</feature>
<feature type="binding site" description="in other chain" evidence="14">
    <location>
        <begin position="341"/>
        <end position="344"/>
    </location>
    <ligand>
        <name>substrate</name>
        <note>ligand shared between dimeric partners</note>
    </ligand>
</feature>
<dbReference type="InterPro" id="IPR009161">
    <property type="entry name" value="6-Pfructokinase_euk"/>
</dbReference>
<feature type="binding site" description="in other chain" evidence="14">
    <location>
        <begin position="251"/>
        <end position="253"/>
    </location>
    <ligand>
        <name>substrate</name>
        <note>ligand shared between dimeric partners</note>
    </ligand>
</feature>
<reference evidence="18" key="1">
    <citation type="submission" date="2025-08" db="UniProtKB">
        <authorList>
            <consortium name="RefSeq"/>
        </authorList>
    </citation>
    <scope>IDENTIFICATION</scope>
</reference>
<evidence type="ECO:0000256" key="15">
    <source>
        <dbReference type="PIRNR" id="PIRNR000533"/>
    </source>
</evidence>
<dbReference type="HAMAP" id="MF_03184">
    <property type="entry name" value="Phosphofructokinase_I_E"/>
    <property type="match status" value="1"/>
</dbReference>
<comment type="similarity">
    <text evidence="15">Belongs to the phosphofructokinase type A (PFKA) family. ATP-dependent PFK group I subfamily. Eukaryotic two domain clade "E" sub-subfamily.</text>
</comment>
<comment type="pathway">
    <text evidence="3 14 15">Carbohydrate degradation; glycolysis; D-glyceraldehyde 3-phosphate and glycerone phosphate from D-glucose: step 3/4.</text>
</comment>
<evidence type="ECO:0000256" key="3">
    <source>
        <dbReference type="ARBA" id="ARBA00004679"/>
    </source>
</evidence>
<feature type="domain" description="Phosphofructokinase" evidence="16">
    <location>
        <begin position="63"/>
        <end position="368"/>
    </location>
</feature>
<evidence type="ECO:0000256" key="2">
    <source>
        <dbReference type="ARBA" id="ARBA00004496"/>
    </source>
</evidence>
<feature type="binding site" evidence="14">
    <location>
        <begin position="131"/>
        <end position="132"/>
    </location>
    <ligand>
        <name>ATP</name>
        <dbReference type="ChEBI" id="CHEBI:30616"/>
    </ligand>
</feature>
<keyword evidence="6 14" id="KW-0808">Transferase</keyword>
<keyword evidence="12 14" id="KW-0324">Glycolysis</keyword>
<keyword evidence="7 14" id="KW-0479">Metal-binding</keyword>
<feature type="binding site" evidence="14">
    <location>
        <position position="162"/>
    </location>
    <ligand>
        <name>Mg(2+)</name>
        <dbReference type="ChEBI" id="CHEBI:18420"/>
        <note>catalytic</note>
    </ligand>
</feature>
<dbReference type="Gene3D" id="3.40.50.460">
    <property type="entry name" value="Phosphofructokinase domain"/>
    <property type="match status" value="2"/>
</dbReference>
<evidence type="ECO:0000256" key="4">
    <source>
        <dbReference type="ARBA" id="ARBA00022490"/>
    </source>
</evidence>
<keyword evidence="4 14" id="KW-0963">Cytoplasm</keyword>
<comment type="function">
    <text evidence="14">Catalyzes the phosphorylation of D-fructose 6-phosphate to fructose 1,6-bisphosphate by ATP, the first committing step of glycolysis.</text>
</comment>
<feature type="region of interest" description="N-terminal catalytic PFK domain 1" evidence="14">
    <location>
        <begin position="1"/>
        <end position="435"/>
    </location>
</feature>
<accession>A0ABM1EQY6</accession>
<feature type="binding site" evidence="14">
    <location>
        <position position="244"/>
    </location>
    <ligand>
        <name>substrate</name>
        <note>ligand shared between dimeric partners</note>
    </ligand>
</feature>
<evidence type="ECO:0000256" key="11">
    <source>
        <dbReference type="ARBA" id="ARBA00022842"/>
    </source>
</evidence>
<evidence type="ECO:0000256" key="6">
    <source>
        <dbReference type="ARBA" id="ARBA00022679"/>
    </source>
</evidence>
<feature type="binding site" description="in other chain" evidence="14">
    <location>
        <position position="307"/>
    </location>
    <ligand>
        <name>substrate</name>
        <note>ligand shared between dimeric partners</note>
    </ligand>
</feature>
<feature type="binding site" description="in other chain" evidence="14">
    <location>
        <begin position="207"/>
        <end position="209"/>
    </location>
    <ligand>
        <name>substrate</name>
        <note>ligand shared between dimeric partners</note>
    </ligand>
</feature>
<evidence type="ECO:0000313" key="18">
    <source>
        <dbReference type="RefSeq" id="XP_014674607.1"/>
    </source>
</evidence>
<dbReference type="PANTHER" id="PTHR13697:SF4">
    <property type="entry name" value="ATP-DEPENDENT 6-PHOSPHOFRUCTOKINASE"/>
    <property type="match status" value="1"/>
</dbReference>
<dbReference type="PROSITE" id="PS00433">
    <property type="entry name" value="PHOSPHOFRUCTOKINASE"/>
    <property type="match status" value="2"/>
</dbReference>
<dbReference type="NCBIfam" id="TIGR02478">
    <property type="entry name" value="6PF1K_euk"/>
    <property type="match status" value="1"/>
</dbReference>
<feature type="binding site" description="in other chain" evidence="14">
    <location>
        <begin position="581"/>
        <end position="585"/>
    </location>
    <ligand>
        <name>beta-D-fructose 2,6-bisphosphate</name>
        <dbReference type="ChEBI" id="CHEBI:58579"/>
        <note>allosteric activator; ligand shared between dimeric partners</note>
    </ligand>
</feature>
<keyword evidence="5 14" id="KW-0021">Allosteric enzyme</keyword>
<feature type="active site" description="Proton acceptor" evidence="14">
    <location>
        <position position="209"/>
    </location>
</feature>
<feature type="domain" description="Phosphofructokinase" evidence="16">
    <location>
        <begin position="455"/>
        <end position="739"/>
    </location>
</feature>
<keyword evidence="10 14" id="KW-0067">ATP-binding</keyword>
<evidence type="ECO:0000256" key="7">
    <source>
        <dbReference type="ARBA" id="ARBA00022723"/>
    </source>
</evidence>
<evidence type="ECO:0000256" key="12">
    <source>
        <dbReference type="ARBA" id="ARBA00023152"/>
    </source>
</evidence>
<comment type="similarity">
    <text evidence="14">Belongs to the phosphofructokinase type A (PFKA) family. ATP-dependent PFK group I subfamily. Eukaryotic two domain clade 'E' sub-subfamily.</text>
</comment>
<name>A0ABM1EQY6_PRICU</name>
<feature type="region of interest" description="C-terminal regulatory PFK domain 2" evidence="14">
    <location>
        <begin position="455"/>
        <end position="836"/>
    </location>
</feature>
<keyword evidence="9 14" id="KW-0418">Kinase</keyword>
<keyword evidence="17" id="KW-1185">Reference proteome</keyword>
<feature type="binding site" description="in other chain" evidence="14">
    <location>
        <begin position="714"/>
        <end position="717"/>
    </location>
    <ligand>
        <name>beta-D-fructose 2,6-bisphosphate</name>
        <dbReference type="ChEBI" id="CHEBI:58579"/>
        <note>allosteric activator; ligand shared between dimeric partners</note>
    </ligand>
</feature>
<dbReference type="Proteomes" id="UP000695022">
    <property type="component" value="Unplaced"/>
</dbReference>
<keyword evidence="8 14" id="KW-0547">Nucleotide-binding</keyword>
<evidence type="ECO:0000313" key="17">
    <source>
        <dbReference type="Proteomes" id="UP000695022"/>
    </source>
</evidence>
<evidence type="ECO:0000256" key="5">
    <source>
        <dbReference type="ARBA" id="ARBA00022533"/>
    </source>
</evidence>
<dbReference type="Pfam" id="PF00365">
    <property type="entry name" value="PFK"/>
    <property type="match status" value="2"/>
</dbReference>
<organism evidence="17 18">
    <name type="scientific">Priapulus caudatus</name>
    <name type="common">Priapulid worm</name>
    <dbReference type="NCBI Taxonomy" id="37621"/>
    <lineage>
        <taxon>Eukaryota</taxon>
        <taxon>Metazoa</taxon>
        <taxon>Ecdysozoa</taxon>
        <taxon>Scalidophora</taxon>
        <taxon>Priapulida</taxon>
        <taxon>Priapulimorpha</taxon>
        <taxon>Priapulimorphida</taxon>
        <taxon>Priapulidae</taxon>
        <taxon>Priapulus</taxon>
    </lineage>
</organism>
<evidence type="ECO:0000256" key="13">
    <source>
        <dbReference type="ARBA" id="ARBA00048070"/>
    </source>
</evidence>
<evidence type="ECO:0000256" key="10">
    <source>
        <dbReference type="ARBA" id="ARBA00022840"/>
    </source>
</evidence>
<protein>
    <recommendedName>
        <fullName evidence="14">ATP-dependent 6-phosphofructokinase</fullName>
        <shortName evidence="14">ATP-PFK</shortName>
        <shortName evidence="14">Phosphofructokinase</shortName>
        <ecNumber evidence="14">2.7.1.11</ecNumber>
    </recommendedName>
    <alternativeName>
        <fullName evidence="14">Phosphohexokinase</fullName>
    </alternativeName>
</protein>
<feature type="binding site" description="in other chain" evidence="14">
    <location>
        <position position="682"/>
    </location>
    <ligand>
        <name>beta-D-fructose 2,6-bisphosphate</name>
        <dbReference type="ChEBI" id="CHEBI:58579"/>
        <note>allosteric activator; ligand shared between dimeric partners</note>
    </ligand>
</feature>
<sequence>MEEISPYIAATPSPASPAAVTKMRRERLVRLYSATEGDPMAVVPVLGNEGMTITAGSHTGKCIGIFTSGGDSQGMNAAVRAVVRMGSYVGCTMYFIKEGYQGMVDGNIEEATWKSVSGIIQMGGTVIGSARCEAFRSRSGRMKATCNLVQHGITDLVVIGGDGSLTGADVFREEWPSLLEDLFEEGKLTQEQYASSSRLNIVGLVGSIDNDFCGTDMTIGADSALHRIMEAVDAITTTAQSHQRTFVMELMGRHCGYLGLVTGLASEADFIFIPEWPAKVNWPEKMCGRLRRSREMGQRLNIILVTEGAIDVNGNPISAKDIQRVIEEELNQDVRITVLGHVQRGGKASAYDRILHVGTRMGAEAVLALMDSGADMPASVIGLSGNQIVRVPLVECVAKTKAVQKAMDHKKFELAQQLRGRSFLNNLAAYKKLSKLHPPATSCDPTGTTCVMPQRLAVMCVGAPAGGMNPTIRAFARLAMFQGYSVMGIYGGCTGAAKGEIKPIKWNELIGWSRDGGTYLGTNKETTTGLLPNIAAQFRRHRISGLVVVGGFEAYEATQELATARANHPEFCIPMTIIPCTISNNVPGTEFSLGADTALNEIAEMCDRIKQSALGTRKRVFIVETMGGYCGYLATLSALAGGADAAYIFEEPFNIEDLQNDVQHLASKIDRGVQRGLILRNENANANYTTNFIHQLFSEEGKECFTTRKNVLGHMQQGGRPSPFDRNMGMKMGSKALDWMILQMQNSAQPDGTVFTNRKESATLQGLKKRHTYFTPLQDLVKDTDYEHRMSYEKWWMKLRPLLRIMAQHKAAYEISSVQMLRIDSSSDVDQAPDTE</sequence>
<keyword evidence="11 14" id="KW-0460">Magnesium</keyword>
<feature type="binding site" description="in other chain" evidence="14">
    <location>
        <position position="524"/>
    </location>
    <ligand>
        <name>beta-D-fructose 2,6-bisphosphate</name>
        <dbReference type="ChEBI" id="CHEBI:58579"/>
        <note>allosteric activator; ligand shared between dimeric partners</note>
    </ligand>
</feature>
<dbReference type="InterPro" id="IPR015912">
    <property type="entry name" value="Phosphofructokinase_CS"/>
</dbReference>
<evidence type="ECO:0000256" key="9">
    <source>
        <dbReference type="ARBA" id="ARBA00022777"/>
    </source>
</evidence>
<feature type="binding site" evidence="14">
    <location>
        <position position="335"/>
    </location>
    <ligand>
        <name>substrate</name>
        <note>ligand shared between dimeric partners</note>
    </ligand>
</feature>
<comment type="catalytic activity">
    <reaction evidence="13 14 15">
        <text>beta-D-fructose 6-phosphate + ATP = beta-D-fructose 1,6-bisphosphate + ADP + H(+)</text>
        <dbReference type="Rhea" id="RHEA:16109"/>
        <dbReference type="ChEBI" id="CHEBI:15378"/>
        <dbReference type="ChEBI" id="CHEBI:30616"/>
        <dbReference type="ChEBI" id="CHEBI:32966"/>
        <dbReference type="ChEBI" id="CHEBI:57634"/>
        <dbReference type="ChEBI" id="CHEBI:456216"/>
        <dbReference type="EC" id="2.7.1.11"/>
    </reaction>
</comment>
<proteinExistence type="inferred from homology"/>
<feature type="binding site" description="in other chain" evidence="14">
    <location>
        <begin position="626"/>
        <end position="628"/>
    </location>
    <ligand>
        <name>beta-D-fructose 2,6-bisphosphate</name>
        <dbReference type="ChEBI" id="CHEBI:58579"/>
        <note>allosteric activator; ligand shared between dimeric partners</note>
    </ligand>
</feature>
<comment type="activity regulation">
    <text evidence="14">Allosterically activated by ADP, AMP, or fructose 2,6-bisphosphate, and allosterically inhibited by ATP or citrate.</text>
</comment>
<gene>
    <name evidence="18" type="primary">LOC106814771</name>
</gene>
<dbReference type="InterPro" id="IPR000023">
    <property type="entry name" value="Phosphofructokinase_dom"/>
</dbReference>
<feature type="binding site" evidence="14">
    <location>
        <position position="708"/>
    </location>
    <ligand>
        <name>beta-D-fructose 2,6-bisphosphate</name>
        <dbReference type="ChEBI" id="CHEBI:58579"/>
        <note>allosteric activator; ligand shared between dimeric partners</note>
    </ligand>
</feature>
<dbReference type="PRINTS" id="PR00476">
    <property type="entry name" value="PHFRCTKINASE"/>
</dbReference>
<dbReference type="RefSeq" id="XP_014674607.1">
    <property type="nucleotide sequence ID" value="XM_014819121.1"/>
</dbReference>
<dbReference type="SUPFAM" id="SSF53784">
    <property type="entry name" value="Phosphofructokinase"/>
    <property type="match status" value="2"/>
</dbReference>
<dbReference type="PANTHER" id="PTHR13697">
    <property type="entry name" value="PHOSPHOFRUCTOKINASE"/>
    <property type="match status" value="1"/>
</dbReference>
<evidence type="ECO:0000256" key="1">
    <source>
        <dbReference type="ARBA" id="ARBA00001946"/>
    </source>
</evidence>